<feature type="domain" description="Cobalamin synthesis G N-terminal" evidence="9">
    <location>
        <begin position="41"/>
        <end position="120"/>
    </location>
</feature>
<organism evidence="10 11">
    <name type="scientific">Rhodovibrio sodomensis</name>
    <dbReference type="NCBI Taxonomy" id="1088"/>
    <lineage>
        <taxon>Bacteria</taxon>
        <taxon>Pseudomonadati</taxon>
        <taxon>Pseudomonadota</taxon>
        <taxon>Alphaproteobacteria</taxon>
        <taxon>Rhodospirillales</taxon>
        <taxon>Rhodovibrionaceae</taxon>
        <taxon>Rhodovibrio</taxon>
    </lineage>
</organism>
<dbReference type="NCBIfam" id="TIGR01466">
    <property type="entry name" value="cobJ_cbiH"/>
    <property type="match status" value="1"/>
</dbReference>
<dbReference type="PANTHER" id="PTHR47036:SF1">
    <property type="entry name" value="COBALT-FACTOR III C(17)-METHYLTRANSFERASE-RELATED"/>
    <property type="match status" value="1"/>
</dbReference>
<dbReference type="SUPFAM" id="SSF159672">
    <property type="entry name" value="CbiG N-terminal domain-like"/>
    <property type="match status" value="1"/>
</dbReference>
<dbReference type="Gene3D" id="3.30.420.180">
    <property type="entry name" value="CobE/GbiG C-terminal domain"/>
    <property type="match status" value="1"/>
</dbReference>
<protein>
    <submittedName>
        <fullName evidence="10">Precorrin-3B C(17)-methyltransferase</fullName>
    </submittedName>
</protein>
<evidence type="ECO:0000256" key="2">
    <source>
        <dbReference type="ARBA" id="ARBA00022573"/>
    </source>
</evidence>
<reference evidence="10 11" key="1">
    <citation type="journal article" date="2020" name="Microorganisms">
        <title>Osmotic Adaptation and Compatible Solute Biosynthesis of Phototrophic Bacteria as Revealed from Genome Analyses.</title>
        <authorList>
            <person name="Imhoff J.F."/>
            <person name="Rahn T."/>
            <person name="Kunzel S."/>
            <person name="Keller A."/>
            <person name="Neulinger S.C."/>
        </authorList>
    </citation>
    <scope>NUCLEOTIDE SEQUENCE [LARGE SCALE GENOMIC DNA]</scope>
    <source>
        <strain evidence="10 11">DSM 9895</strain>
    </source>
</reference>
<keyword evidence="3" id="KW-0489">Methyltransferase</keyword>
<dbReference type="SUPFAM" id="SSF159664">
    <property type="entry name" value="CobE/GbiG C-terminal domain-like"/>
    <property type="match status" value="1"/>
</dbReference>
<dbReference type="InterPro" id="IPR000878">
    <property type="entry name" value="4pyrrol_Mease"/>
</dbReference>
<dbReference type="InterPro" id="IPR051810">
    <property type="entry name" value="Precorrin_MeTrfase"/>
</dbReference>
<dbReference type="Proteomes" id="UP001296873">
    <property type="component" value="Unassembled WGS sequence"/>
</dbReference>
<dbReference type="Pfam" id="PF00590">
    <property type="entry name" value="TP_methylase"/>
    <property type="match status" value="1"/>
</dbReference>
<keyword evidence="5" id="KW-0949">S-adenosyl-L-methionine</keyword>
<feature type="domain" description="CobE/GbiG C-terminal" evidence="8">
    <location>
        <begin position="198"/>
        <end position="318"/>
    </location>
</feature>
<dbReference type="InterPro" id="IPR021744">
    <property type="entry name" value="CbiG_N"/>
</dbReference>
<dbReference type="Pfam" id="PF01890">
    <property type="entry name" value="CbiG_C"/>
    <property type="match status" value="1"/>
</dbReference>
<evidence type="ECO:0000256" key="3">
    <source>
        <dbReference type="ARBA" id="ARBA00022603"/>
    </source>
</evidence>
<dbReference type="PANTHER" id="PTHR47036">
    <property type="entry name" value="COBALT-FACTOR III C(17)-METHYLTRANSFERASE-RELATED"/>
    <property type="match status" value="1"/>
</dbReference>
<evidence type="ECO:0000256" key="5">
    <source>
        <dbReference type="ARBA" id="ARBA00022691"/>
    </source>
</evidence>
<keyword evidence="11" id="KW-1185">Reference proteome</keyword>
<comment type="pathway">
    <text evidence="1">Cofactor biosynthesis; adenosylcobalamin biosynthesis.</text>
</comment>
<name>A0ABS1DE21_9PROT</name>
<dbReference type="Gene3D" id="3.40.50.11220">
    <property type="match status" value="1"/>
</dbReference>
<gene>
    <name evidence="10" type="primary">cobJ</name>
    <name evidence="10" type="ORF">CKO28_07265</name>
</gene>
<dbReference type="Gene3D" id="3.30.950.10">
    <property type="entry name" value="Methyltransferase, Cobalt-precorrin-4 Transmethylase, Domain 2"/>
    <property type="match status" value="1"/>
</dbReference>
<dbReference type="InterPro" id="IPR038029">
    <property type="entry name" value="GbiG_N_sf"/>
</dbReference>
<accession>A0ABS1DE21</accession>
<feature type="region of interest" description="Disordered" evidence="6">
    <location>
        <begin position="586"/>
        <end position="606"/>
    </location>
</feature>
<proteinExistence type="predicted"/>
<feature type="compositionally biased region" description="Polar residues" evidence="6">
    <location>
        <begin position="595"/>
        <end position="606"/>
    </location>
</feature>
<evidence type="ECO:0000256" key="1">
    <source>
        <dbReference type="ARBA" id="ARBA00004953"/>
    </source>
</evidence>
<dbReference type="Gene3D" id="3.40.1010.10">
    <property type="entry name" value="Cobalt-precorrin-4 Transmethylase, Domain 1"/>
    <property type="match status" value="1"/>
</dbReference>
<feature type="domain" description="Tetrapyrrole methylase" evidence="7">
    <location>
        <begin position="337"/>
        <end position="547"/>
    </location>
</feature>
<evidence type="ECO:0000313" key="10">
    <source>
        <dbReference type="EMBL" id="MBK1667833.1"/>
    </source>
</evidence>
<dbReference type="InterPro" id="IPR006363">
    <property type="entry name" value="Cbl_synth_CobJ/CibH_dom"/>
</dbReference>
<evidence type="ECO:0000259" key="8">
    <source>
        <dbReference type="Pfam" id="PF01890"/>
    </source>
</evidence>
<dbReference type="CDD" id="cd11646">
    <property type="entry name" value="Precorrin_3B_C17_MT"/>
    <property type="match status" value="1"/>
</dbReference>
<dbReference type="InterPro" id="IPR036518">
    <property type="entry name" value="CobE/GbiG_C_sf"/>
</dbReference>
<dbReference type="InterPro" id="IPR002750">
    <property type="entry name" value="CobE/GbiG_C"/>
</dbReference>
<evidence type="ECO:0000259" key="7">
    <source>
        <dbReference type="Pfam" id="PF00590"/>
    </source>
</evidence>
<comment type="caution">
    <text evidence="10">The sequence shown here is derived from an EMBL/GenBank/DDBJ whole genome shotgun (WGS) entry which is preliminary data.</text>
</comment>
<dbReference type="InterPro" id="IPR014776">
    <property type="entry name" value="4pyrrole_Mease_sub2"/>
</dbReference>
<evidence type="ECO:0000256" key="6">
    <source>
        <dbReference type="SAM" id="MobiDB-lite"/>
    </source>
</evidence>
<sequence>MTRRGLGTARWIAEGLPGAEVLGRAGRADDADATFSDTIATLRSLFAAGRPIVGVCAAGILVRALGPVLGDKRAEPPVLAVGEDGASVVPLLGGHRGANALAREIADTLESLPAVTTASDLAFGVALDEPPAGWTLANPARAKQVAAGLLSGERVRIDPALHWLQGLPQAAEAPWHLAASVETPGDRTAALVYHPRALAVGVGCERGCDPEELTQLVRDTLAEAGLAEAAVAAVVSLDVKMDEPAVHDAAVMLGAPARFFDAARLQAETPRLATPSEAVFREVGCHGVAEGAALAAVGADGRLRLAKRKSRRATCAVAEAPGPLDAGAIGRKRGSMTLVGLGPGDPVMGTAEAAHAVDRASDLVGYSLYLDLLGDRAGGKTRHDFQLGEEEARAGHALDLAAQGRDVALICSGDPGIYAMASPLFELLARENRADWNRVAVRVVPGISALQAAAARIGAPIGHDFCTISLSDLLTPWDQIQRRLQAAAAGDFVVALYNPVSRRRTWQLGEAQAILSAHRLGDTPVVIARQLGRPEERVTVTTLAELDPARIDMLTVLLIGASTSRAIQRGDGGQWVYTPRGYAAKHTESGGHAAKQTSNNQSGDAA</sequence>
<dbReference type="EMBL" id="NRRL01000012">
    <property type="protein sequence ID" value="MBK1667833.1"/>
    <property type="molecule type" value="Genomic_DNA"/>
</dbReference>
<dbReference type="InterPro" id="IPR014777">
    <property type="entry name" value="4pyrrole_Mease_sub1"/>
</dbReference>
<dbReference type="Pfam" id="PF11760">
    <property type="entry name" value="CbiG_N"/>
    <property type="match status" value="1"/>
</dbReference>
<dbReference type="InterPro" id="IPR035996">
    <property type="entry name" value="4pyrrol_Methylase_sf"/>
</dbReference>
<evidence type="ECO:0000259" key="9">
    <source>
        <dbReference type="Pfam" id="PF11760"/>
    </source>
</evidence>
<evidence type="ECO:0000256" key="4">
    <source>
        <dbReference type="ARBA" id="ARBA00022679"/>
    </source>
</evidence>
<keyword evidence="4" id="KW-0808">Transferase</keyword>
<keyword evidence="2" id="KW-0169">Cobalamin biosynthesis</keyword>
<evidence type="ECO:0000313" key="11">
    <source>
        <dbReference type="Proteomes" id="UP001296873"/>
    </source>
</evidence>
<dbReference type="SUPFAM" id="SSF53790">
    <property type="entry name" value="Tetrapyrrole methylase"/>
    <property type="match status" value="1"/>
</dbReference>